<name>A0A9Q0IKQ6_9TELE</name>
<evidence type="ECO:0000256" key="6">
    <source>
        <dbReference type="ARBA" id="ARBA00023054"/>
    </source>
</evidence>
<dbReference type="InterPro" id="IPR050576">
    <property type="entry name" value="Cilia_flagella_integrity"/>
</dbReference>
<feature type="coiled-coil region" evidence="12">
    <location>
        <begin position="338"/>
        <end position="387"/>
    </location>
</feature>
<evidence type="ECO:0000256" key="1">
    <source>
        <dbReference type="ARBA" id="ARBA00004611"/>
    </source>
</evidence>
<evidence type="ECO:0000313" key="14">
    <source>
        <dbReference type="Proteomes" id="UP001148018"/>
    </source>
</evidence>
<sequence>MIRFDGKVVPRVIDERMLRDAVEEQGPRDEAGLISTKEGIAFNEVLELRLEYKTILKIDHLWEFTSLTKLQLNNNLIQNIERLASLTNITWLDLSFNNIEKIEALETLTKLEDLTLDNNKISCIENMDTLENLTFFSIGNNSVGQLDNVNYLRRFKNLHTLNLAGNPVSEEEHYKLYVAAYLSDLAYLDYRLLNEETKEQALAKYQYAIDMMKHNELQSLKASEAEQSREDELQQHREAFVEHLNGSHLFDSMIAEDPEAQRLHQLPGVADLQLVALCMQMYESGLAEQKLREAEVNTFLDVLQEATREKQQRSAQHVADFQKHRKKRLLDLQQASGMAEQDAQVKQYIEDIKALSDSSMLLELQLVEQLEEMITEFERSITDMNHHHEKIKDIAVATLEKVAKNEVEDDLPHDVRALFVDKDTVMNAVDASHDTHMSMIDNQEDQLVTRANAWMTALIKKIQDEEVWRNRRCISEVQHSVQHLRDQLDEALHRG</sequence>
<dbReference type="Gene3D" id="3.80.10.10">
    <property type="entry name" value="Ribonuclease Inhibitor"/>
    <property type="match status" value="1"/>
</dbReference>
<evidence type="ECO:0000256" key="7">
    <source>
        <dbReference type="ARBA" id="ARBA00023069"/>
    </source>
</evidence>
<dbReference type="EMBL" id="JANIIK010000047">
    <property type="protein sequence ID" value="KAJ3601525.1"/>
    <property type="molecule type" value="Genomic_DNA"/>
</dbReference>
<evidence type="ECO:0000313" key="13">
    <source>
        <dbReference type="EMBL" id="KAJ3601525.1"/>
    </source>
</evidence>
<dbReference type="GO" id="GO:0005929">
    <property type="term" value="C:cilium"/>
    <property type="evidence" value="ECO:0007669"/>
    <property type="project" value="TreeGrafter"/>
</dbReference>
<comment type="similarity">
    <text evidence="10">Belongs to the DRC3 family.</text>
</comment>
<evidence type="ECO:0000256" key="3">
    <source>
        <dbReference type="ARBA" id="ARBA00022614"/>
    </source>
</evidence>
<dbReference type="SUPFAM" id="SSF52075">
    <property type="entry name" value="Outer arm dynein light chain 1"/>
    <property type="match status" value="1"/>
</dbReference>
<keyword evidence="8" id="KW-0206">Cytoskeleton</keyword>
<accession>A0A9Q0IKQ6</accession>
<evidence type="ECO:0000256" key="12">
    <source>
        <dbReference type="SAM" id="Coils"/>
    </source>
</evidence>
<keyword evidence="5" id="KW-0282">Flagellum</keyword>
<dbReference type="SMART" id="SM00365">
    <property type="entry name" value="LRR_SD22"/>
    <property type="match status" value="4"/>
</dbReference>
<organism evidence="13 14">
    <name type="scientific">Muraenolepis orangiensis</name>
    <name type="common">Patagonian moray cod</name>
    <dbReference type="NCBI Taxonomy" id="630683"/>
    <lineage>
        <taxon>Eukaryota</taxon>
        <taxon>Metazoa</taxon>
        <taxon>Chordata</taxon>
        <taxon>Craniata</taxon>
        <taxon>Vertebrata</taxon>
        <taxon>Euteleostomi</taxon>
        <taxon>Actinopterygii</taxon>
        <taxon>Neopterygii</taxon>
        <taxon>Teleostei</taxon>
        <taxon>Neoteleostei</taxon>
        <taxon>Acanthomorphata</taxon>
        <taxon>Zeiogadaria</taxon>
        <taxon>Gadariae</taxon>
        <taxon>Gadiformes</taxon>
        <taxon>Muraenolepidoidei</taxon>
        <taxon>Muraenolepididae</taxon>
        <taxon>Muraenolepis</taxon>
    </lineage>
</organism>
<protein>
    <recommendedName>
        <fullName evidence="11">Dynein regulatory complex subunit 3</fullName>
    </recommendedName>
</protein>
<evidence type="ECO:0000256" key="11">
    <source>
        <dbReference type="ARBA" id="ARBA00040950"/>
    </source>
</evidence>
<keyword evidence="7" id="KW-0969">Cilium</keyword>
<dbReference type="Pfam" id="PF14580">
    <property type="entry name" value="LRR_9"/>
    <property type="match status" value="1"/>
</dbReference>
<comment type="subcellular location">
    <subcellularLocation>
        <location evidence="1">Cytoplasm</location>
        <location evidence="1">Cytoskeleton</location>
        <location evidence="1">Flagellum axoneme</location>
    </subcellularLocation>
</comment>
<keyword evidence="14" id="KW-1185">Reference proteome</keyword>
<dbReference type="AlphaFoldDB" id="A0A9Q0IKQ6"/>
<gene>
    <name evidence="13" type="ORF">NHX12_032493</name>
</gene>
<keyword evidence="6 12" id="KW-0175">Coiled coil</keyword>
<keyword evidence="2" id="KW-0963">Cytoplasm</keyword>
<dbReference type="Proteomes" id="UP001148018">
    <property type="component" value="Unassembled WGS sequence"/>
</dbReference>
<evidence type="ECO:0000256" key="10">
    <source>
        <dbReference type="ARBA" id="ARBA00038378"/>
    </source>
</evidence>
<keyword evidence="3" id="KW-0433">Leucine-rich repeat</keyword>
<evidence type="ECO:0000256" key="9">
    <source>
        <dbReference type="ARBA" id="ARBA00023273"/>
    </source>
</evidence>
<dbReference type="OrthoDB" id="27917at2759"/>
<evidence type="ECO:0000256" key="8">
    <source>
        <dbReference type="ARBA" id="ARBA00023212"/>
    </source>
</evidence>
<evidence type="ECO:0000256" key="2">
    <source>
        <dbReference type="ARBA" id="ARBA00022490"/>
    </source>
</evidence>
<dbReference type="PANTHER" id="PTHR45973">
    <property type="entry name" value="PROTEIN PHOSPHATASE 1 REGULATORY SUBUNIT SDS22-RELATED"/>
    <property type="match status" value="1"/>
</dbReference>
<dbReference type="PANTHER" id="PTHR45973:SF12">
    <property type="entry name" value="DYNEIN REGULATORY COMPLEX SUBUNIT 3"/>
    <property type="match status" value="1"/>
</dbReference>
<dbReference type="PROSITE" id="PS51450">
    <property type="entry name" value="LRR"/>
    <property type="match status" value="3"/>
</dbReference>
<comment type="caution">
    <text evidence="13">The sequence shown here is derived from an EMBL/GenBank/DDBJ whole genome shotgun (WGS) entry which is preliminary data.</text>
</comment>
<evidence type="ECO:0000256" key="5">
    <source>
        <dbReference type="ARBA" id="ARBA00022846"/>
    </source>
</evidence>
<proteinExistence type="inferred from homology"/>
<reference evidence="13" key="1">
    <citation type="submission" date="2022-07" db="EMBL/GenBank/DDBJ databases">
        <title>Chromosome-level genome of Muraenolepis orangiensis.</title>
        <authorList>
            <person name="Kim J."/>
        </authorList>
    </citation>
    <scope>NUCLEOTIDE SEQUENCE</scope>
    <source>
        <strain evidence="13">KU_S4_2022</strain>
        <tissue evidence="13">Muscle</tissue>
    </source>
</reference>
<dbReference type="InterPro" id="IPR001611">
    <property type="entry name" value="Leu-rich_rpt"/>
</dbReference>
<dbReference type="InterPro" id="IPR032675">
    <property type="entry name" value="LRR_dom_sf"/>
</dbReference>
<keyword evidence="4" id="KW-0677">Repeat</keyword>
<evidence type="ECO:0000256" key="4">
    <source>
        <dbReference type="ARBA" id="ARBA00022737"/>
    </source>
</evidence>
<keyword evidence="9" id="KW-0966">Cell projection</keyword>